<dbReference type="InterPro" id="IPR009057">
    <property type="entry name" value="Homeodomain-like_sf"/>
</dbReference>
<feature type="non-terminal residue" evidence="2">
    <location>
        <position position="302"/>
    </location>
</feature>
<evidence type="ECO:0000259" key="1">
    <source>
        <dbReference type="PROSITE" id="PS50994"/>
    </source>
</evidence>
<dbReference type="Gene3D" id="3.30.420.10">
    <property type="entry name" value="Ribonuclease H-like superfamily/Ribonuclease H"/>
    <property type="match status" value="1"/>
</dbReference>
<dbReference type="PANTHER" id="PTHR35004">
    <property type="entry name" value="TRANSPOSASE RV3428C-RELATED"/>
    <property type="match status" value="1"/>
</dbReference>
<sequence length="302" mass="34454">MTQEQLNRFSVISSLIDGHITVREAALSLDLSERQVKRLKKGVMEEGPEFLIHKNTGRSPKHAIPKETKEKIIALKLSEPYKDANFKHFQELLAEHEGIILSYSCLYSILTEAGIESPKKRRRFKPHRRRKRKPQEGLLIQMDASPFEWFGTKEQFALHGAIDDATGKIVGLYLTKNECLHGYFEITWQILKKHGIPASIYADRHSIFQSPNASKLTVEEQLAGKVVKDTQFGRAMNELGITLIPARSPQAKGRVERLWETLQSRLPVEFKIAGITSIEQANEFLTQYIDKFNALFAVEAKE</sequence>
<reference evidence="3" key="1">
    <citation type="journal article" date="2017" name="Appl. Environ. Microbiol.">
        <title>Genomic analysis of Calderihabitans maritimus KKC1, a thermophilic hydrogenogenic carboxydotrophic bacterium isolated from marine sediment.</title>
        <authorList>
            <person name="Omae K."/>
            <person name="Yoneda Y."/>
            <person name="Fukuyama Y."/>
            <person name="Yoshida T."/>
            <person name="Sako Y."/>
        </authorList>
    </citation>
    <scope>NUCLEOTIDE SEQUENCE [LARGE SCALE GENOMIC DNA]</scope>
    <source>
        <strain evidence="3">KKC1</strain>
    </source>
</reference>
<dbReference type="GO" id="GO:0015074">
    <property type="term" value="P:DNA integration"/>
    <property type="evidence" value="ECO:0007669"/>
    <property type="project" value="InterPro"/>
</dbReference>
<dbReference type="InterPro" id="IPR012337">
    <property type="entry name" value="RNaseH-like_sf"/>
</dbReference>
<protein>
    <submittedName>
        <fullName evidence="2">Integrase catalytic subunit</fullName>
    </submittedName>
</protein>
<name>A0A1Z5HQK4_9FIRM</name>
<feature type="domain" description="Integrase catalytic" evidence="1">
    <location>
        <begin position="130"/>
        <end position="302"/>
    </location>
</feature>
<organism evidence="2 3">
    <name type="scientific">Calderihabitans maritimus</name>
    <dbReference type="NCBI Taxonomy" id="1246530"/>
    <lineage>
        <taxon>Bacteria</taxon>
        <taxon>Bacillati</taxon>
        <taxon>Bacillota</taxon>
        <taxon>Clostridia</taxon>
        <taxon>Neomoorellales</taxon>
        <taxon>Calderihabitantaceae</taxon>
        <taxon>Calderihabitans</taxon>
    </lineage>
</organism>
<keyword evidence="3" id="KW-1185">Reference proteome</keyword>
<dbReference type="InterPro" id="IPR047797">
    <property type="entry name" value="ISNCY_transpos"/>
</dbReference>
<accession>A0A1Z5HQK4</accession>
<comment type="caution">
    <text evidence="2">The sequence shown here is derived from an EMBL/GenBank/DDBJ whole genome shotgun (WGS) entry which is preliminary data.</text>
</comment>
<dbReference type="InterPro" id="IPR001584">
    <property type="entry name" value="Integrase_cat-core"/>
</dbReference>
<dbReference type="SUPFAM" id="SSF46689">
    <property type="entry name" value="Homeodomain-like"/>
    <property type="match status" value="1"/>
</dbReference>
<dbReference type="SUPFAM" id="SSF53098">
    <property type="entry name" value="Ribonuclease H-like"/>
    <property type="match status" value="1"/>
</dbReference>
<proteinExistence type="predicted"/>
<dbReference type="OrthoDB" id="9794201at2"/>
<evidence type="ECO:0000313" key="2">
    <source>
        <dbReference type="EMBL" id="GAW91718.1"/>
    </source>
</evidence>
<dbReference type="Proteomes" id="UP000197032">
    <property type="component" value="Unassembled WGS sequence"/>
</dbReference>
<dbReference type="InterPro" id="IPR036397">
    <property type="entry name" value="RNaseH_sf"/>
</dbReference>
<gene>
    <name evidence="2" type="ORF">KKC1_08790</name>
</gene>
<dbReference type="PANTHER" id="PTHR35004:SF7">
    <property type="entry name" value="INTEGRASE PROTEIN"/>
    <property type="match status" value="1"/>
</dbReference>
<dbReference type="AlphaFoldDB" id="A0A1Z5HQK4"/>
<dbReference type="GO" id="GO:0003676">
    <property type="term" value="F:nucleic acid binding"/>
    <property type="evidence" value="ECO:0007669"/>
    <property type="project" value="InterPro"/>
</dbReference>
<evidence type="ECO:0000313" key="3">
    <source>
        <dbReference type="Proteomes" id="UP000197032"/>
    </source>
</evidence>
<dbReference type="NCBIfam" id="NF033594">
    <property type="entry name" value="transpos_ISNCY_2"/>
    <property type="match status" value="1"/>
</dbReference>
<dbReference type="EMBL" id="BDGJ01000030">
    <property type="protein sequence ID" value="GAW91718.1"/>
    <property type="molecule type" value="Genomic_DNA"/>
</dbReference>
<dbReference type="PROSITE" id="PS50994">
    <property type="entry name" value="INTEGRASE"/>
    <property type="match status" value="1"/>
</dbReference>
<dbReference type="RefSeq" id="WP_088553210.1">
    <property type="nucleotide sequence ID" value="NZ_BDGJ01000030.1"/>
</dbReference>